<evidence type="ECO:0000313" key="4">
    <source>
        <dbReference type="EnsemblMetazoa" id="BGLB013256-PA"/>
    </source>
</evidence>
<feature type="repeat" description="ANK" evidence="3">
    <location>
        <begin position="114"/>
        <end position="146"/>
    </location>
</feature>
<reference evidence="4" key="1">
    <citation type="journal article" date="2004" name="J. Parasitol.">
        <title>The mitochondrial genome of Biomphalaria glabrata (Gastropoda: Basommatophora), intermediate host of Schistosoma mansoni.</title>
        <authorList>
            <person name="DeJong R.J."/>
            <person name="Emery A.M."/>
            <person name="Adema C.M."/>
        </authorList>
    </citation>
    <scope>NUCLEOTIDE SEQUENCE</scope>
    <source>
        <strain evidence="4">BB02</strain>
    </source>
</reference>
<evidence type="ECO:0000256" key="3">
    <source>
        <dbReference type="PROSITE-ProRule" id="PRU00023"/>
    </source>
</evidence>
<organism evidence="4 5">
    <name type="scientific">Biomphalaria glabrata</name>
    <name type="common">Bloodfluke planorb</name>
    <name type="synonym">Freshwater snail</name>
    <dbReference type="NCBI Taxonomy" id="6526"/>
    <lineage>
        <taxon>Eukaryota</taxon>
        <taxon>Metazoa</taxon>
        <taxon>Spiralia</taxon>
        <taxon>Lophotrochozoa</taxon>
        <taxon>Mollusca</taxon>
        <taxon>Gastropoda</taxon>
        <taxon>Heterobranchia</taxon>
        <taxon>Euthyneura</taxon>
        <taxon>Panpulmonata</taxon>
        <taxon>Hygrophila</taxon>
        <taxon>Lymnaeoidea</taxon>
        <taxon>Planorbidae</taxon>
        <taxon>Biomphalaria</taxon>
    </lineage>
</organism>
<dbReference type="KEGG" id="bgt:106051461"/>
<dbReference type="PANTHER" id="PTHR24171">
    <property type="entry name" value="ANKYRIN REPEAT DOMAIN-CONTAINING PROTEIN 39-RELATED"/>
    <property type="match status" value="1"/>
</dbReference>
<protein>
    <submittedName>
        <fullName evidence="4">Uncharacterized protein</fullName>
    </submittedName>
</protein>
<feature type="repeat" description="ANK" evidence="3">
    <location>
        <begin position="213"/>
        <end position="245"/>
    </location>
</feature>
<dbReference type="Gene3D" id="1.25.40.20">
    <property type="entry name" value="Ankyrin repeat-containing domain"/>
    <property type="match status" value="4"/>
</dbReference>
<dbReference type="InterPro" id="IPR002110">
    <property type="entry name" value="Ankyrin_rpt"/>
</dbReference>
<evidence type="ECO:0000256" key="2">
    <source>
        <dbReference type="ARBA" id="ARBA00023043"/>
    </source>
</evidence>
<dbReference type="PRINTS" id="PR01415">
    <property type="entry name" value="ANKYRIN"/>
</dbReference>
<reference evidence="4" key="2">
    <citation type="submission" date="2013-03" db="EMBL/GenBank/DDBJ databases">
        <title>Sequence assembly of the Biomphalaria glabrata genome version 4.3.</title>
        <authorList>
            <person name="Warren W."/>
            <person name="Wilson R.K."/>
            <person name="Hillier L.W."/>
            <person name="Minx P."/>
        </authorList>
    </citation>
    <scope>NUCLEOTIDE SEQUENCE</scope>
    <source>
        <strain evidence="4">BB02</strain>
    </source>
</reference>
<dbReference type="PROSITE" id="PS50088">
    <property type="entry name" value="ANK_REPEAT"/>
    <property type="match status" value="5"/>
</dbReference>
<dbReference type="PANTHER" id="PTHR24171:SF9">
    <property type="entry name" value="ANKYRIN REPEAT DOMAIN-CONTAINING PROTEIN 39"/>
    <property type="match status" value="1"/>
</dbReference>
<keyword evidence="2 3" id="KW-0040">ANK repeat</keyword>
<dbReference type="VEuPathDB" id="VectorBase:BGLAX_042056"/>
<gene>
    <name evidence="4" type="primary">106051461</name>
</gene>
<dbReference type="SMART" id="SM00248">
    <property type="entry name" value="ANK"/>
    <property type="match status" value="6"/>
</dbReference>
<dbReference type="SUPFAM" id="SSF48403">
    <property type="entry name" value="Ankyrin repeat"/>
    <property type="match status" value="1"/>
</dbReference>
<keyword evidence="1" id="KW-0677">Repeat</keyword>
<dbReference type="Pfam" id="PF12796">
    <property type="entry name" value="Ank_2"/>
    <property type="match status" value="2"/>
</dbReference>
<sequence length="304" mass="33051">MLDAGLDINRVHDNKTPLMNAVQIEVINFLLNNGADVNLKTNTTSLINAISLGYFSDSAILSIVDTFLKKGASLEDTDAYGCTALIASVKSRHRKMVLKYLLDMGADANRKNNNGLTALHIAAAKNKFDCAETLLKYGADVNLKCNAGRTPLHYAVQNERLVKLFLEYQANVNATDDMGNTPLLFALKCYGGTVKIVKLLIAFGSDVNHKNHSGMSALLVAAEKLNTSIMTLLLDAKADLGQDDLPQKLAQSRVLDTWLPSEQVQQTAKIPIDHGTSADLVRQVIIHRLIAAGTDGILIQKLIK</sequence>
<feature type="repeat" description="ANK" evidence="3">
    <location>
        <begin position="147"/>
        <end position="177"/>
    </location>
</feature>
<dbReference type="AlphaFoldDB" id="A0A182ZVU8"/>
<dbReference type="STRING" id="6526.A0A182ZVU8"/>
<dbReference type="Pfam" id="PF00023">
    <property type="entry name" value="Ank"/>
    <property type="match status" value="1"/>
</dbReference>
<evidence type="ECO:0000313" key="5">
    <source>
        <dbReference type="Proteomes" id="UP000076420"/>
    </source>
</evidence>
<reference evidence="4" key="4">
    <citation type="submission" date="2025-05" db="UniProtKB">
        <authorList>
            <consortium name="EnsemblMetazoa"/>
        </authorList>
    </citation>
    <scope>IDENTIFICATION</scope>
    <source>
        <strain evidence="4">BB02</strain>
    </source>
</reference>
<dbReference type="PROSITE" id="PS50297">
    <property type="entry name" value="ANK_REP_REGION"/>
    <property type="match status" value="2"/>
</dbReference>
<evidence type="ECO:0000256" key="1">
    <source>
        <dbReference type="ARBA" id="ARBA00022737"/>
    </source>
</evidence>
<dbReference type="EnsemblMetazoa" id="BGLB013256-RA">
    <property type="protein sequence ID" value="BGLB013256-PA"/>
    <property type="gene ID" value="BGLB013256"/>
</dbReference>
<reference evidence="4" key="3">
    <citation type="submission" date="2016-10" db="UniProtKB">
        <authorList>
            <consortium name="VectorBase"/>
        </authorList>
    </citation>
    <scope>IDENTIFICATION</scope>
    <source>
        <strain evidence="4">BB02</strain>
    </source>
</reference>
<dbReference type="InterPro" id="IPR036770">
    <property type="entry name" value="Ankyrin_rpt-contain_sf"/>
</dbReference>
<dbReference type="Proteomes" id="UP000076420">
    <property type="component" value="Unassembled WGS sequence"/>
</dbReference>
<dbReference type="VEuPathDB" id="VectorBase:BGLB013256"/>
<feature type="repeat" description="ANK" evidence="3">
    <location>
        <begin position="178"/>
        <end position="212"/>
    </location>
</feature>
<feature type="repeat" description="ANK" evidence="3">
    <location>
        <begin position="80"/>
        <end position="113"/>
    </location>
</feature>
<proteinExistence type="predicted"/>
<accession>A0A182ZVU8</accession>
<name>A0A182ZVU8_BIOGL</name>